<organism evidence="12 13">
    <name type="scientific">Kluyveromyces marxianus</name>
    <name type="common">Yeast</name>
    <name type="synonym">Candida kefyr</name>
    <dbReference type="NCBI Taxonomy" id="4911"/>
    <lineage>
        <taxon>Eukaryota</taxon>
        <taxon>Fungi</taxon>
        <taxon>Dikarya</taxon>
        <taxon>Ascomycota</taxon>
        <taxon>Saccharomycotina</taxon>
        <taxon>Saccharomycetes</taxon>
        <taxon>Saccharomycetales</taxon>
        <taxon>Saccharomycetaceae</taxon>
        <taxon>Kluyveromyces</taxon>
    </lineage>
</organism>
<evidence type="ECO:0000313" key="13">
    <source>
        <dbReference type="Proteomes" id="UP000422736"/>
    </source>
</evidence>
<keyword evidence="2" id="KW-0507">mRNA processing</keyword>
<dbReference type="PANTHER" id="PTHR45885:SF1">
    <property type="entry name" value="CELL DIVISION CYCLE 5-LIKE PROTEIN"/>
    <property type="match status" value="1"/>
</dbReference>
<evidence type="ECO:0000256" key="6">
    <source>
        <dbReference type="ARBA" id="ARBA00023187"/>
    </source>
</evidence>
<feature type="region of interest" description="Disordered" evidence="9">
    <location>
        <begin position="335"/>
        <end position="406"/>
    </location>
</feature>
<accession>A0ABX6EWP3</accession>
<evidence type="ECO:0000256" key="7">
    <source>
        <dbReference type="ARBA" id="ARBA00023242"/>
    </source>
</evidence>
<feature type="domain" description="Myb-like" evidence="10">
    <location>
        <begin position="9"/>
        <end position="56"/>
    </location>
</feature>
<keyword evidence="3" id="KW-0747">Spliceosome</keyword>
<dbReference type="PROSITE" id="PS51294">
    <property type="entry name" value="HTH_MYB"/>
    <property type="match status" value="2"/>
</dbReference>
<evidence type="ECO:0000259" key="10">
    <source>
        <dbReference type="PROSITE" id="PS50090"/>
    </source>
</evidence>
<evidence type="ECO:0000256" key="1">
    <source>
        <dbReference type="ARBA" id="ARBA00010506"/>
    </source>
</evidence>
<dbReference type="CDD" id="cd00167">
    <property type="entry name" value="SANT"/>
    <property type="match status" value="1"/>
</dbReference>
<dbReference type="InterPro" id="IPR001005">
    <property type="entry name" value="SANT/Myb"/>
</dbReference>
<protein>
    <recommendedName>
        <fullName evidence="8">Pre-mRNA-splicing factor CEF1</fullName>
    </recommendedName>
</protein>
<feature type="domain" description="HTH myb-type" evidence="11">
    <location>
        <begin position="8"/>
        <end position="60"/>
    </location>
</feature>
<evidence type="ECO:0000256" key="3">
    <source>
        <dbReference type="ARBA" id="ARBA00022728"/>
    </source>
</evidence>
<dbReference type="InterPro" id="IPR047240">
    <property type="entry name" value="SANT_CDC5L_II"/>
</dbReference>
<keyword evidence="13" id="KW-1185">Reference proteome</keyword>
<evidence type="ECO:0000256" key="2">
    <source>
        <dbReference type="ARBA" id="ARBA00022664"/>
    </source>
</evidence>
<reference evidence="12 13" key="2">
    <citation type="submission" date="2019-11" db="EMBL/GenBank/DDBJ databases">
        <authorList>
            <person name="Lu H."/>
        </authorList>
    </citation>
    <scope>NUCLEOTIDE SEQUENCE [LARGE SCALE GENOMIC DNA]</scope>
    <source>
        <strain evidence="12 13">FIM1</strain>
    </source>
</reference>
<dbReference type="EMBL" id="CP015057">
    <property type="protein sequence ID" value="QGN16182.1"/>
    <property type="molecule type" value="Genomic_DNA"/>
</dbReference>
<dbReference type="Gene3D" id="1.10.10.60">
    <property type="entry name" value="Homeodomain-like"/>
    <property type="match status" value="2"/>
</dbReference>
<dbReference type="CDD" id="cd11659">
    <property type="entry name" value="SANT_CDC5_II"/>
    <property type="match status" value="1"/>
</dbReference>
<keyword evidence="6" id="KW-0508">mRNA splicing</keyword>
<feature type="compositionally biased region" description="Acidic residues" evidence="9">
    <location>
        <begin position="335"/>
        <end position="345"/>
    </location>
</feature>
<evidence type="ECO:0000256" key="9">
    <source>
        <dbReference type="SAM" id="MobiDB-lite"/>
    </source>
</evidence>
<evidence type="ECO:0000256" key="8">
    <source>
        <dbReference type="ARBA" id="ARBA00034837"/>
    </source>
</evidence>
<evidence type="ECO:0000256" key="4">
    <source>
        <dbReference type="ARBA" id="ARBA00022737"/>
    </source>
</evidence>
<dbReference type="PANTHER" id="PTHR45885">
    <property type="entry name" value="CELL DIVISION CYCLE 5-LIKE PROTEIN"/>
    <property type="match status" value="1"/>
</dbReference>
<dbReference type="SMART" id="SM00717">
    <property type="entry name" value="SANT"/>
    <property type="match status" value="2"/>
</dbReference>
<name>A0ABX6EWP3_KLUMA</name>
<dbReference type="InterPro" id="IPR009057">
    <property type="entry name" value="Homeodomain-like_sf"/>
</dbReference>
<reference evidence="12 13" key="1">
    <citation type="submission" date="2016-03" db="EMBL/GenBank/DDBJ databases">
        <title>How can Kluyveromyces marxianus grow so fast - potential evolutionary course in Saccharomyces Complex revealed by comparative genomics.</title>
        <authorList>
            <person name="Mo W."/>
            <person name="Lu W."/>
            <person name="Yang X."/>
            <person name="Qi J."/>
            <person name="Lv H."/>
        </authorList>
    </citation>
    <scope>NUCLEOTIDE SEQUENCE [LARGE SCALE GENOMIC DNA]</scope>
    <source>
        <strain evidence="12 13">FIM1</strain>
    </source>
</reference>
<dbReference type="InterPro" id="IPR047242">
    <property type="entry name" value="CDC5L/Cef1"/>
</dbReference>
<gene>
    <name evidence="12" type="primary">CEF1</name>
    <name evidence="12" type="ORF">FIM1_2884</name>
</gene>
<proteinExistence type="inferred from homology"/>
<evidence type="ECO:0000256" key="5">
    <source>
        <dbReference type="ARBA" id="ARBA00023125"/>
    </source>
</evidence>
<dbReference type="Pfam" id="PF00249">
    <property type="entry name" value="Myb_DNA-binding"/>
    <property type="match status" value="2"/>
</dbReference>
<dbReference type="Proteomes" id="UP000422736">
    <property type="component" value="Chromosome 4"/>
</dbReference>
<feature type="compositionally biased region" description="Polar residues" evidence="9">
    <location>
        <begin position="348"/>
        <end position="364"/>
    </location>
</feature>
<feature type="domain" description="Myb-like" evidence="10">
    <location>
        <begin position="57"/>
        <end position="106"/>
    </location>
</feature>
<feature type="domain" description="HTH myb-type" evidence="11">
    <location>
        <begin position="64"/>
        <end position="110"/>
    </location>
</feature>
<dbReference type="InterPro" id="IPR017930">
    <property type="entry name" value="Myb_dom"/>
</dbReference>
<evidence type="ECO:0000313" key="12">
    <source>
        <dbReference type="EMBL" id="QGN16182.1"/>
    </source>
</evidence>
<dbReference type="SUPFAM" id="SSF46689">
    <property type="entry name" value="Homeodomain-like"/>
    <property type="match status" value="1"/>
</dbReference>
<sequence length="538" mass="62228">MAPVPIYVKGGIWTNLEDQILKAAVQKYGTHAWSKVASLLQKKNARQCQSRWNEFLNPALNFTPFDVKEDEKLLDLAKRIPNQWRTIAEIMGRPAQTCIDRYNILLSVDKDKDGLETQMQVGEINPNNESLPAKEDKKELEDEEREMLAEARARLLNTQGKKATRKIRERMLEESKRIAFLQKRRELKQAGVDSKIKAPKKKYESQLDYNEDIAYEQRPLPGIYDTSKEDERTELLLRKFENLVEQKGVFDRKNNERPKELHKRKQEKQLTPVSIKVSESTNSVLTNEYKKPKLQLSAPKVKSQSKSISKKKSIIYLFESLPPPKNDFEIELDDSTVEDGDEDEKNNEYVNNINSESEVQTENKLQPAPSDKDHQQIVPKISSITEQAREDNTDNNFDGRITGNVVKSPHQNRKSIHEYLESILSSTSAVEVPESLHPKLEEHLQSTSIDTENEIIRMQNRITELRLTLEESVKPERDSISRLSLQLQNTLKPAVSGLAYQYYIDYMKYTRDYHLMAEEKERLEDNLELTKISGDVSV</sequence>
<keyword evidence="4" id="KW-0677">Repeat</keyword>
<feature type="region of interest" description="Disordered" evidence="9">
    <location>
        <begin position="253"/>
        <end position="275"/>
    </location>
</feature>
<evidence type="ECO:0000259" key="11">
    <source>
        <dbReference type="PROSITE" id="PS51294"/>
    </source>
</evidence>
<keyword evidence="5" id="KW-0238">DNA-binding</keyword>
<comment type="similarity">
    <text evidence="1">Belongs to the CEF1 family.</text>
</comment>
<keyword evidence="7" id="KW-0539">Nucleus</keyword>
<dbReference type="PROSITE" id="PS50090">
    <property type="entry name" value="MYB_LIKE"/>
    <property type="match status" value="2"/>
</dbReference>